<dbReference type="Pfam" id="PF00474">
    <property type="entry name" value="SSF"/>
    <property type="match status" value="1"/>
</dbReference>
<evidence type="ECO:0000256" key="1">
    <source>
        <dbReference type="ARBA" id="ARBA00004141"/>
    </source>
</evidence>
<dbReference type="InterPro" id="IPR050277">
    <property type="entry name" value="Sodium:Solute_Symporter"/>
</dbReference>
<dbReference type="Gene3D" id="1.10.3210.10">
    <property type="entry name" value="Hypothetical protein af1432"/>
    <property type="match status" value="1"/>
</dbReference>
<dbReference type="Proteomes" id="UP000245872">
    <property type="component" value="Chromosome"/>
</dbReference>
<keyword evidence="4 7" id="KW-0812">Transmembrane</keyword>
<dbReference type="Gene3D" id="1.20.1730.10">
    <property type="entry name" value="Sodium/glucose cotransporter"/>
    <property type="match status" value="1"/>
</dbReference>
<feature type="transmembrane region" description="Helical" evidence="7">
    <location>
        <begin position="375"/>
        <end position="392"/>
    </location>
</feature>
<feature type="transmembrane region" description="Helical" evidence="7">
    <location>
        <begin position="556"/>
        <end position="575"/>
    </location>
</feature>
<evidence type="ECO:0008006" key="10">
    <source>
        <dbReference type="Google" id="ProtNLM"/>
    </source>
</evidence>
<feature type="transmembrane region" description="Helical" evidence="7">
    <location>
        <begin position="404"/>
        <end position="423"/>
    </location>
</feature>
<feature type="transmembrane region" description="Helical" evidence="7">
    <location>
        <begin position="528"/>
        <end position="549"/>
    </location>
</feature>
<dbReference type="PROSITE" id="PS50283">
    <property type="entry name" value="NA_SOLUT_SYMP_3"/>
    <property type="match status" value="1"/>
</dbReference>
<sequence length="1186" mass="133106">MIVAFLLLTLVVGLYYSKKVRTLREYAIGNKDFATATLVATLLATAWGGGGLIRTVEEIYSRGFYHICISFSSVISLWIISLLAFRMGPFMENLSVSETIGSVYGKYPRIIASLAYVIASIPSITTQIKVTALAISMSTELNDSIKNYSIVFAAFILVFYSTFGGIRAVTFTDVLQFITFTIIIPLLTLSLFEVINKPVVACLQSHQKFQPYSVFRFDMQLMAMVSLFLSNLMSSTIAPAKIQRLYMSSGTVQAHKVFWYSSIFNIIITGCVVLIGLFAFVNSDSLPKETVWNHIMESIHPIFKGLISISLLAMAMSTADSKLNTCAIMISHDLIESIKNIKFPCVHSHQNRFMARIISVLDLCLKPVLAYPIRLARITTLIIGFLAMVLAFKYKDLLKLMTLVINLYVPVVTAPFILSVFGFRSSSRTAVIGMITGVLTMKAWNQWIKPSTIPSTVIGVDGAFFCMLANGLAMLLAHYLLPQPAGTGWVPPDKIYLQRQQEKERIARRNKKERTITKENLAKLKPNAIALVLVGIYLIVSSLVSNYYYNGQFKALWQCLPFCMLGVGYIGYVAFLKENNKIPDWAIGKYWFISVLVGFPLHLLFSCFLCKTLLVPFILFFTHGTVLLWTLPLYWSLRGLAITAGGMLVAICYCKATVVWPPITLLLPILPFGLLLLVGNVWAKNSIVQKESRNLYFLQKQATQEAYELKKLAYSEELPTASPQSLLAQEGTILEKAIQNVTQSIAFVDSTTPFLKEDFQSIIDKFAEWAYYFRSRAKRQDQLLLQPTAIPLEALIDAGEVAYQKEKGYLPGLWIEESVNIPDTLLGDREQLVRLLFLALNHVRQSSVSFRSTITLQLQPTQLRYKKREPLEADGTPACISFPALALVLRTENKNIPLFTIQAIYDVEDASITQPVDPFVSPQKVNLHKENLASIVHAHYGLLLLPHAEQLVCLLPLDVTQVREEMLALSLPREAGTQEETSITPHEKTASLATLSAFHDWIPSFESIDSSLIAEILLLLRRCYGFKRHASGQLFYVRAVAIAEWVAAWTDGHAKLVYATLLYDLVRYTRLPLSYIKGNYNMGVYCFVENVIAIDSRERLEESLLAITNRLKESLQKEHISVLYVKLAERLYDLKQASGYKDPTIVQAMAKESLTIDVELAQRYGEPGMAILLKHAAEEALLINKQ</sequence>
<feature type="transmembrane region" description="Helical" evidence="7">
    <location>
        <begin position="429"/>
        <end position="445"/>
    </location>
</feature>
<dbReference type="SUPFAM" id="SSF109604">
    <property type="entry name" value="HD-domain/PDEase-like"/>
    <property type="match status" value="1"/>
</dbReference>
<dbReference type="GO" id="GO:0015293">
    <property type="term" value="F:symporter activity"/>
    <property type="evidence" value="ECO:0007669"/>
    <property type="project" value="UniProtKB-KW"/>
</dbReference>
<evidence type="ECO:0000256" key="5">
    <source>
        <dbReference type="ARBA" id="ARBA00022989"/>
    </source>
</evidence>
<feature type="transmembrane region" description="Helical" evidence="7">
    <location>
        <begin position="612"/>
        <end position="631"/>
    </location>
</feature>
<gene>
    <name evidence="8" type="ORF">DK880_00311</name>
</gene>
<feature type="transmembrane region" description="Helical" evidence="7">
    <location>
        <begin position="217"/>
        <end position="238"/>
    </location>
</feature>
<dbReference type="KEGG" id="cher:DK880_00311"/>
<dbReference type="GO" id="GO:0006814">
    <property type="term" value="P:sodium ion transport"/>
    <property type="evidence" value="ECO:0007669"/>
    <property type="project" value="UniProtKB-KW"/>
</dbReference>
<keyword evidence="3" id="KW-0813">Transport</keyword>
<evidence type="ECO:0000256" key="7">
    <source>
        <dbReference type="SAM" id="Phobius"/>
    </source>
</evidence>
<feature type="transmembrane region" description="Helical" evidence="7">
    <location>
        <begin position="258"/>
        <end position="281"/>
    </location>
</feature>
<comment type="similarity">
    <text evidence="2">Belongs to the sodium:solute symporter (SSF) (TC 2.A.21) family.</text>
</comment>
<dbReference type="PANTHER" id="PTHR48086:SF7">
    <property type="entry name" value="SODIUM-SOLUTE SYMPORTER-RELATED"/>
    <property type="match status" value="1"/>
</dbReference>
<accession>A0A2Z3LHW9</accession>
<feature type="transmembrane region" description="Helical" evidence="7">
    <location>
        <begin position="110"/>
        <end position="135"/>
    </location>
</feature>
<reference evidence="8 9" key="1">
    <citation type="submission" date="2018-05" db="EMBL/GenBank/DDBJ databases">
        <title>Candidatus Cardinium hertigii Genome Assembly.</title>
        <authorList>
            <person name="Showmaker K.C."/>
            <person name="Walden K.O."/>
            <person name="Fields C.J."/>
            <person name="Lambert K.N."/>
            <person name="Hudson M.E."/>
        </authorList>
    </citation>
    <scope>NUCLEOTIDE SEQUENCE [LARGE SCALE GENOMIC DNA]</scope>
    <source>
        <strain evidence="9">cHgTN10</strain>
    </source>
</reference>
<keyword evidence="6 7" id="KW-0472">Membrane</keyword>
<dbReference type="PANTHER" id="PTHR48086">
    <property type="entry name" value="SODIUM/PROLINE SYMPORTER-RELATED"/>
    <property type="match status" value="1"/>
</dbReference>
<dbReference type="InterPro" id="IPR038377">
    <property type="entry name" value="Na/Glc_symporter_sf"/>
</dbReference>
<feature type="transmembrane region" description="Helical" evidence="7">
    <location>
        <begin position="147"/>
        <end position="168"/>
    </location>
</feature>
<feature type="transmembrane region" description="Helical" evidence="7">
    <location>
        <begin position="64"/>
        <end position="85"/>
    </location>
</feature>
<feature type="transmembrane region" description="Helical" evidence="7">
    <location>
        <begin position="663"/>
        <end position="683"/>
    </location>
</feature>
<dbReference type="InterPro" id="IPR001734">
    <property type="entry name" value="Na/solute_symporter"/>
</dbReference>
<feature type="transmembrane region" description="Helical" evidence="7">
    <location>
        <begin position="32"/>
        <end position="52"/>
    </location>
</feature>
<evidence type="ECO:0000256" key="4">
    <source>
        <dbReference type="ARBA" id="ARBA00022692"/>
    </source>
</evidence>
<proteinExistence type="inferred from homology"/>
<keyword evidence="9" id="KW-1185">Reference proteome</keyword>
<evidence type="ECO:0000256" key="6">
    <source>
        <dbReference type="ARBA" id="ARBA00023136"/>
    </source>
</evidence>
<protein>
    <recommendedName>
        <fullName evidence="10">High-affinity proline transporter PutP</fullName>
    </recommendedName>
</protein>
<feature type="transmembrane region" description="Helical" evidence="7">
    <location>
        <begin position="457"/>
        <end position="481"/>
    </location>
</feature>
<dbReference type="AlphaFoldDB" id="A0A2Z3LHW9"/>
<comment type="subcellular location">
    <subcellularLocation>
        <location evidence="1">Membrane</location>
        <topology evidence="1">Multi-pass membrane protein</topology>
    </subcellularLocation>
</comment>
<dbReference type="GO" id="GO:0005886">
    <property type="term" value="C:plasma membrane"/>
    <property type="evidence" value="ECO:0007669"/>
    <property type="project" value="UniProtKB-SubCell"/>
</dbReference>
<name>A0A2Z3LHW9_9BACT</name>
<keyword evidence="5 7" id="KW-1133">Transmembrane helix</keyword>
<dbReference type="CDD" id="cd10322">
    <property type="entry name" value="SLC5sbd"/>
    <property type="match status" value="1"/>
</dbReference>
<organism evidence="8 9">
    <name type="scientific">Candidatus Cardinium hertigii</name>
    <dbReference type="NCBI Taxonomy" id="247481"/>
    <lineage>
        <taxon>Bacteria</taxon>
        <taxon>Pseudomonadati</taxon>
        <taxon>Bacteroidota</taxon>
        <taxon>Cytophagia</taxon>
        <taxon>Cytophagales</taxon>
        <taxon>Amoebophilaceae</taxon>
        <taxon>Candidatus Cardinium</taxon>
    </lineage>
</organism>
<dbReference type="EMBL" id="CP029619">
    <property type="protein sequence ID" value="AWN81640.1"/>
    <property type="molecule type" value="Genomic_DNA"/>
</dbReference>
<evidence type="ECO:0000313" key="9">
    <source>
        <dbReference type="Proteomes" id="UP000245872"/>
    </source>
</evidence>
<dbReference type="Pfam" id="PF13328">
    <property type="entry name" value="HD_4"/>
    <property type="match status" value="1"/>
</dbReference>
<evidence type="ECO:0000313" key="8">
    <source>
        <dbReference type="EMBL" id="AWN81640.1"/>
    </source>
</evidence>
<feature type="transmembrane region" description="Helical" evidence="7">
    <location>
        <begin position="174"/>
        <end position="196"/>
    </location>
</feature>
<evidence type="ECO:0000256" key="2">
    <source>
        <dbReference type="ARBA" id="ARBA00006434"/>
    </source>
</evidence>
<feature type="transmembrane region" description="Helical" evidence="7">
    <location>
        <begin position="587"/>
        <end position="605"/>
    </location>
</feature>
<evidence type="ECO:0000256" key="3">
    <source>
        <dbReference type="ARBA" id="ARBA00022448"/>
    </source>
</evidence>